<dbReference type="Proteomes" id="UP001501353">
    <property type="component" value="Unassembled WGS sequence"/>
</dbReference>
<comment type="caution">
    <text evidence="1">The sequence shown here is derived from an EMBL/GenBank/DDBJ whole genome shotgun (WGS) entry which is preliminary data.</text>
</comment>
<evidence type="ECO:0000313" key="2">
    <source>
        <dbReference type="Proteomes" id="UP001501353"/>
    </source>
</evidence>
<proteinExistence type="predicted"/>
<evidence type="ECO:0000313" key="1">
    <source>
        <dbReference type="EMBL" id="GAA4029116.1"/>
    </source>
</evidence>
<organism evidence="1 2">
    <name type="scientific">Actimicrobium antarcticum</name>
    <dbReference type="NCBI Taxonomy" id="1051899"/>
    <lineage>
        <taxon>Bacteria</taxon>
        <taxon>Pseudomonadati</taxon>
        <taxon>Pseudomonadota</taxon>
        <taxon>Betaproteobacteria</taxon>
        <taxon>Burkholderiales</taxon>
        <taxon>Oxalobacteraceae</taxon>
        <taxon>Actimicrobium</taxon>
    </lineage>
</organism>
<keyword evidence="2" id="KW-1185">Reference proteome</keyword>
<accession>A0ABP7TNU7</accession>
<gene>
    <name evidence="1" type="ORF">GCM10022212_29070</name>
</gene>
<name>A0ABP7TNU7_9BURK</name>
<sequence>MGNHAGTGKRIEYMTQHRERAQHQVLLRYGTTHAGASSRSGNERKAAWRVHAGSAGKACEAWGDGRTAMMATHY</sequence>
<reference evidence="2" key="1">
    <citation type="journal article" date="2019" name="Int. J. Syst. Evol. Microbiol.">
        <title>The Global Catalogue of Microorganisms (GCM) 10K type strain sequencing project: providing services to taxonomists for standard genome sequencing and annotation.</title>
        <authorList>
            <consortium name="The Broad Institute Genomics Platform"/>
            <consortium name="The Broad Institute Genome Sequencing Center for Infectious Disease"/>
            <person name="Wu L."/>
            <person name="Ma J."/>
        </authorList>
    </citation>
    <scope>NUCLEOTIDE SEQUENCE [LARGE SCALE GENOMIC DNA]</scope>
    <source>
        <strain evidence="2">JCM 16673</strain>
    </source>
</reference>
<dbReference type="EMBL" id="BAAAZE010000012">
    <property type="protein sequence ID" value="GAA4029116.1"/>
    <property type="molecule type" value="Genomic_DNA"/>
</dbReference>
<protein>
    <submittedName>
        <fullName evidence="1">Uncharacterized protein</fullName>
    </submittedName>
</protein>